<feature type="domain" description="Peptidase S8/S53" evidence="4">
    <location>
        <begin position="19"/>
        <end position="141"/>
    </location>
</feature>
<dbReference type="AlphaFoldDB" id="A0ABC8LNH2"/>
<dbReference type="Gene3D" id="3.50.30.30">
    <property type="match status" value="1"/>
</dbReference>
<sequence>MYVHRKPMAHITSSRTVLDTKPAHVMAAFSSKGSSSVAPRILKPDITAPCVSVIAAYTGAVSPTNEQFDARCLMFNVVSGAYMSCPHISGISGLLKTRYPSWSPAAIHYAIMTTATTMDDIPRIIQNSIYMKATSFSFGAGHVQPNLAVNPSLVYDSGRKYYLNFLCSLGYNES</sequence>
<dbReference type="InterPro" id="IPR045051">
    <property type="entry name" value="SBT"/>
</dbReference>
<proteinExistence type="inferred from homology"/>
<protein>
    <recommendedName>
        <fullName evidence="4">Peptidase S8/S53 domain-containing protein</fullName>
    </recommendedName>
</protein>
<keyword evidence="6" id="KW-1185">Reference proteome</keyword>
<keyword evidence="2" id="KW-0732">Signal</keyword>
<dbReference type="EMBL" id="CAKOAT010646265">
    <property type="protein sequence ID" value="CAH8385061.1"/>
    <property type="molecule type" value="Genomic_DNA"/>
</dbReference>
<reference evidence="5 6" key="1">
    <citation type="submission" date="2022-03" db="EMBL/GenBank/DDBJ databases">
        <authorList>
            <person name="Macdonald S."/>
            <person name="Ahmed S."/>
            <person name="Newling K."/>
        </authorList>
    </citation>
    <scope>NUCLEOTIDE SEQUENCE [LARGE SCALE GENOMIC DNA]</scope>
</reference>
<dbReference type="InterPro" id="IPR000209">
    <property type="entry name" value="Peptidase_S8/S53_dom"/>
</dbReference>
<evidence type="ECO:0000313" key="5">
    <source>
        <dbReference type="EMBL" id="CAH8385061.1"/>
    </source>
</evidence>
<evidence type="ECO:0000256" key="2">
    <source>
        <dbReference type="ARBA" id="ARBA00022729"/>
    </source>
</evidence>
<comment type="similarity">
    <text evidence="1 3">Belongs to the peptidase S8 family.</text>
</comment>
<dbReference type="Gene3D" id="3.40.50.200">
    <property type="entry name" value="Peptidase S8/S53 domain"/>
    <property type="match status" value="1"/>
</dbReference>
<gene>
    <name evidence="5" type="ORF">ERUC_LOCUS37544</name>
</gene>
<dbReference type="Pfam" id="PF00082">
    <property type="entry name" value="Peptidase_S8"/>
    <property type="match status" value="1"/>
</dbReference>
<comment type="caution">
    <text evidence="5">The sequence shown here is derived from an EMBL/GenBank/DDBJ whole genome shotgun (WGS) entry which is preliminary data.</text>
</comment>
<evidence type="ECO:0000313" key="6">
    <source>
        <dbReference type="Proteomes" id="UP001642260"/>
    </source>
</evidence>
<dbReference type="SUPFAM" id="SSF52743">
    <property type="entry name" value="Subtilisin-like"/>
    <property type="match status" value="1"/>
</dbReference>
<accession>A0ABC8LNH2</accession>
<dbReference type="PROSITE" id="PS51892">
    <property type="entry name" value="SUBTILASE"/>
    <property type="match status" value="1"/>
</dbReference>
<name>A0ABC8LNH2_ERUVS</name>
<organism evidence="5 6">
    <name type="scientific">Eruca vesicaria subsp. sativa</name>
    <name type="common">Garden rocket</name>
    <name type="synonym">Eruca sativa</name>
    <dbReference type="NCBI Taxonomy" id="29727"/>
    <lineage>
        <taxon>Eukaryota</taxon>
        <taxon>Viridiplantae</taxon>
        <taxon>Streptophyta</taxon>
        <taxon>Embryophyta</taxon>
        <taxon>Tracheophyta</taxon>
        <taxon>Spermatophyta</taxon>
        <taxon>Magnoliopsida</taxon>
        <taxon>eudicotyledons</taxon>
        <taxon>Gunneridae</taxon>
        <taxon>Pentapetalae</taxon>
        <taxon>rosids</taxon>
        <taxon>malvids</taxon>
        <taxon>Brassicales</taxon>
        <taxon>Brassicaceae</taxon>
        <taxon>Brassiceae</taxon>
        <taxon>Eruca</taxon>
    </lineage>
</organism>
<dbReference type="InterPro" id="IPR036852">
    <property type="entry name" value="Peptidase_S8/S53_dom_sf"/>
</dbReference>
<evidence type="ECO:0000259" key="4">
    <source>
        <dbReference type="Pfam" id="PF00082"/>
    </source>
</evidence>
<evidence type="ECO:0000256" key="1">
    <source>
        <dbReference type="ARBA" id="ARBA00011073"/>
    </source>
</evidence>
<dbReference type="Proteomes" id="UP001642260">
    <property type="component" value="Unassembled WGS sequence"/>
</dbReference>
<dbReference type="PANTHER" id="PTHR10795">
    <property type="entry name" value="PROPROTEIN CONVERTASE SUBTILISIN/KEXIN"/>
    <property type="match status" value="1"/>
</dbReference>
<comment type="caution">
    <text evidence="3">Lacks conserved residue(s) required for the propagation of feature annotation.</text>
</comment>
<evidence type="ECO:0000256" key="3">
    <source>
        <dbReference type="PROSITE-ProRule" id="PRU01240"/>
    </source>
</evidence>